<dbReference type="GO" id="GO:0006633">
    <property type="term" value="P:fatty acid biosynthetic process"/>
    <property type="evidence" value="ECO:0007669"/>
    <property type="project" value="TreeGrafter"/>
</dbReference>
<accession>A0A7M3MIT5</accession>
<dbReference type="PANTHER" id="PTHR11712:SF336">
    <property type="entry name" value="3-OXOACYL-[ACYL-CARRIER-PROTEIN] SYNTHASE, MITOCHONDRIAL"/>
    <property type="match status" value="1"/>
</dbReference>
<dbReference type="InterPro" id="IPR016039">
    <property type="entry name" value="Thiolase-like"/>
</dbReference>
<evidence type="ECO:0000313" key="3">
    <source>
        <dbReference type="EMBL" id="TVM19221.1"/>
    </source>
</evidence>
<dbReference type="EMBL" id="QMIE01000002">
    <property type="protein sequence ID" value="TVM19221.1"/>
    <property type="molecule type" value="Genomic_DNA"/>
</dbReference>
<gene>
    <name evidence="3" type="ORF">DPQ33_02345</name>
</gene>
<dbReference type="Gene3D" id="3.40.47.10">
    <property type="match status" value="1"/>
</dbReference>
<evidence type="ECO:0000256" key="1">
    <source>
        <dbReference type="ARBA" id="ARBA00022679"/>
    </source>
</evidence>
<dbReference type="OrthoDB" id="5392135at2"/>
<dbReference type="PANTHER" id="PTHR11712">
    <property type="entry name" value="POLYKETIDE SYNTHASE-RELATED"/>
    <property type="match status" value="1"/>
</dbReference>
<keyword evidence="4" id="KW-1185">Reference proteome</keyword>
<dbReference type="Proteomes" id="UP000448292">
    <property type="component" value="Unassembled WGS sequence"/>
</dbReference>
<reference evidence="3 4" key="1">
    <citation type="submission" date="2018-06" db="EMBL/GenBank/DDBJ databases">
        <title>Complete genome of Desulfovibrio indonesiensis P37SLT.</title>
        <authorList>
            <person name="Crispim J.S."/>
            <person name="Vidigal P.M.P."/>
            <person name="Silva L.C.F."/>
            <person name="Laguardia C.N."/>
            <person name="Araujo L.C."/>
            <person name="Dias R.S."/>
            <person name="Sousa M.P."/>
            <person name="Paula S.O."/>
            <person name="Silva C."/>
        </authorList>
    </citation>
    <scope>NUCLEOTIDE SEQUENCE [LARGE SCALE GENOMIC DNA]</scope>
    <source>
        <strain evidence="3 4">P37SLT</strain>
    </source>
</reference>
<dbReference type="RefSeq" id="WP_144301579.1">
    <property type="nucleotide sequence ID" value="NZ_QMIE01000002.1"/>
</dbReference>
<dbReference type="InterPro" id="IPR014030">
    <property type="entry name" value="Ketoacyl_synth_N"/>
</dbReference>
<protein>
    <recommendedName>
        <fullName evidence="2">Beta-ketoacyl synthase-like N-terminal domain-containing protein</fullName>
    </recommendedName>
</protein>
<name>A0A7M3MIT5_9BACT</name>
<organism evidence="3 4">
    <name type="scientific">Oceanidesulfovibrio indonesiensis</name>
    <dbReference type="NCBI Taxonomy" id="54767"/>
    <lineage>
        <taxon>Bacteria</taxon>
        <taxon>Pseudomonadati</taxon>
        <taxon>Thermodesulfobacteriota</taxon>
        <taxon>Desulfovibrionia</taxon>
        <taxon>Desulfovibrionales</taxon>
        <taxon>Desulfovibrionaceae</taxon>
        <taxon>Oceanidesulfovibrio</taxon>
    </lineage>
</organism>
<evidence type="ECO:0000259" key="2">
    <source>
        <dbReference type="Pfam" id="PF00109"/>
    </source>
</evidence>
<comment type="caution">
    <text evidence="3">The sequence shown here is derived from an EMBL/GenBank/DDBJ whole genome shotgun (WGS) entry which is preliminary data.</text>
</comment>
<evidence type="ECO:0000313" key="4">
    <source>
        <dbReference type="Proteomes" id="UP000448292"/>
    </source>
</evidence>
<proteinExistence type="predicted"/>
<dbReference type="SUPFAM" id="SSF53901">
    <property type="entry name" value="Thiolase-like"/>
    <property type="match status" value="2"/>
</dbReference>
<dbReference type="AlphaFoldDB" id="A0A7M3MIT5"/>
<dbReference type="GO" id="GO:0004315">
    <property type="term" value="F:3-oxoacyl-[acyl-carrier-protein] synthase activity"/>
    <property type="evidence" value="ECO:0007669"/>
    <property type="project" value="TreeGrafter"/>
</dbReference>
<feature type="domain" description="Beta-ketoacyl synthase-like N-terminal" evidence="2">
    <location>
        <begin position="7"/>
        <end position="246"/>
    </location>
</feature>
<dbReference type="Pfam" id="PF00109">
    <property type="entry name" value="ketoacyl-synt"/>
    <property type="match status" value="1"/>
</dbReference>
<keyword evidence="1" id="KW-0808">Transferase</keyword>
<sequence>MTRSRACITGLGYLGPFGTSVEALRRGLAEPAVAHRLYDLPAMCEPPRRAVLGLVPNFDVEAARYLPLAVRRRMSRHSRMACVASGQALRHAGLLAESGESLVSEAGVIYGTALGSTGQCGAFFDDFLDKGPRLVNPARFLETVPNAPAGQVSILYGLHGPNATICCQDISAEAAIIAALDILDAGMAPAVVVVTAEELSPALLFGMQSVDLLRHESSESGHITIDNTIIPAEGACAMVLEEESHALGRGAPIHARIHEAEVHGPGTFDALSPQVASAMANVIGDILRDLPHPDGMVLGGSFILRYDLPAWRSISNILEPATPAIIPDYCSGNPLGAGLVRTIAATLWLDGAQPRVARLGDDLSSSFNLATFFDDRAATPETVLVASPATGDGAAAVLLGREG</sequence>
<dbReference type="InterPro" id="IPR000794">
    <property type="entry name" value="Beta-ketoacyl_synthase"/>
</dbReference>